<accession>A0AA45KHS5</accession>
<dbReference type="RefSeq" id="WP_205872453.1">
    <property type="nucleotide sequence ID" value="NZ_CP070872.1"/>
</dbReference>
<name>A0AA45KHS5_9LACT</name>
<evidence type="ECO:0000313" key="3">
    <source>
        <dbReference type="Proteomes" id="UP000663608"/>
    </source>
</evidence>
<keyword evidence="1" id="KW-0472">Membrane</keyword>
<reference evidence="2 3" key="1">
    <citation type="submission" date="2021-02" db="EMBL/GenBank/DDBJ databases">
        <title>Complete genome sequence of Lactococcus lactis strain K_LL004.</title>
        <authorList>
            <person name="Kim H.B."/>
        </authorList>
    </citation>
    <scope>NUCLEOTIDE SEQUENCE [LARGE SCALE GENOMIC DNA]</scope>
    <source>
        <strain evidence="2 3">K_LL004</strain>
    </source>
</reference>
<dbReference type="AlphaFoldDB" id="A0AA45KHS5"/>
<keyword evidence="1" id="KW-1133">Transmembrane helix</keyword>
<gene>
    <name evidence="2" type="ORF">JW886_04830</name>
</gene>
<keyword evidence="1" id="KW-0812">Transmembrane</keyword>
<sequence>MFDFYHPGHDLEVAFSISASAVKISLAELSMICEEVWEEKSGQPKESLWRNDPSPKQPNLKRRLATWQIALLWFLTFVGALTFTFGKDILKSHFSIASDKIYYVVNETTHNIEFGFETQEFRSEEDRAYLVQDASFNQQVNPSMSKYQFDEIERFSYEHLLTKEQNYVISKLERPTWWKITFDFKDFANKKKDLQAITLYKIRKPLFKDYFEAQMLLRQPKGNSAAIPVKIYLAH</sequence>
<evidence type="ECO:0000256" key="1">
    <source>
        <dbReference type="SAM" id="Phobius"/>
    </source>
</evidence>
<proteinExistence type="predicted"/>
<keyword evidence="3" id="KW-1185">Reference proteome</keyword>
<dbReference type="EMBL" id="CP070872">
    <property type="protein sequence ID" value="QSE77573.1"/>
    <property type="molecule type" value="Genomic_DNA"/>
</dbReference>
<evidence type="ECO:0000313" key="2">
    <source>
        <dbReference type="EMBL" id="QSE77573.1"/>
    </source>
</evidence>
<dbReference type="Proteomes" id="UP000663608">
    <property type="component" value="Chromosome"/>
</dbReference>
<protein>
    <submittedName>
        <fullName evidence="2">Uncharacterized protein</fullName>
    </submittedName>
</protein>
<dbReference type="KEGG" id="lti:JW886_04830"/>
<organism evidence="2 3">
    <name type="scientific">Lactococcus taiwanensis</name>
    <dbReference type="NCBI Taxonomy" id="1151742"/>
    <lineage>
        <taxon>Bacteria</taxon>
        <taxon>Bacillati</taxon>
        <taxon>Bacillota</taxon>
        <taxon>Bacilli</taxon>
        <taxon>Lactobacillales</taxon>
        <taxon>Streptococcaceae</taxon>
        <taxon>Lactococcus</taxon>
    </lineage>
</organism>
<feature type="transmembrane region" description="Helical" evidence="1">
    <location>
        <begin position="64"/>
        <end position="85"/>
    </location>
</feature>